<evidence type="ECO:0000256" key="1">
    <source>
        <dbReference type="SAM" id="Phobius"/>
    </source>
</evidence>
<protein>
    <submittedName>
        <fullName evidence="2">DUF2621 domain-containing protein</fullName>
    </submittedName>
</protein>
<gene>
    <name evidence="2" type="ORF">NDK47_16265</name>
</gene>
<name>A0ABY4W959_9BACL</name>
<feature type="transmembrane region" description="Helical" evidence="1">
    <location>
        <begin position="12"/>
        <end position="31"/>
    </location>
</feature>
<keyword evidence="1" id="KW-1133">Transmembrane helix</keyword>
<keyword evidence="1" id="KW-0472">Membrane</keyword>
<organism evidence="2 3">
    <name type="scientific">Brevibacillus ruminantium</name>
    <dbReference type="NCBI Taxonomy" id="2950604"/>
    <lineage>
        <taxon>Bacteria</taxon>
        <taxon>Bacillati</taxon>
        <taxon>Bacillota</taxon>
        <taxon>Bacilli</taxon>
        <taxon>Bacillales</taxon>
        <taxon>Paenibacillaceae</taxon>
        <taxon>Brevibacillus</taxon>
    </lineage>
</organism>
<proteinExistence type="predicted"/>
<evidence type="ECO:0000313" key="3">
    <source>
        <dbReference type="Proteomes" id="UP001056500"/>
    </source>
</evidence>
<accession>A0ABY4W959</accession>
<dbReference type="Pfam" id="PF11084">
    <property type="entry name" value="DUF2621"/>
    <property type="match status" value="1"/>
</dbReference>
<keyword evidence="1" id="KW-0812">Transmembrane</keyword>
<evidence type="ECO:0000313" key="2">
    <source>
        <dbReference type="EMBL" id="USG63726.1"/>
    </source>
</evidence>
<sequence length="147" mass="16872">MSEMSTGFSVFIIGWSIVLVGLVGIGGFFMFRKFLKSMPKQDGKSDLDWQDYYIDQTRSMWTEEGLELLNELVDPVPQLFRDVARRSIAAKIGKLALEEKATEISIDLIIKGYIIATPKRDHKFLISHLQKKQIDYSPYEKYLSSEA</sequence>
<dbReference type="RefSeq" id="WP_251870805.1">
    <property type="nucleotide sequence ID" value="NZ_CP098755.1"/>
</dbReference>
<dbReference type="InterPro" id="IPR020203">
    <property type="entry name" value="YneK"/>
</dbReference>
<dbReference type="Proteomes" id="UP001056500">
    <property type="component" value="Chromosome"/>
</dbReference>
<reference evidence="2" key="1">
    <citation type="submission" date="2022-06" db="EMBL/GenBank/DDBJ databases">
        <title>Genome sequencing of Brevibacillus sp. BB3-R1.</title>
        <authorList>
            <person name="Heo J."/>
            <person name="Lee D."/>
            <person name="Won M."/>
            <person name="Han B.-H."/>
            <person name="Hong S.-B."/>
            <person name="Kwon S.-W."/>
        </authorList>
    </citation>
    <scope>NUCLEOTIDE SEQUENCE</scope>
    <source>
        <strain evidence="2">BB3-R1</strain>
    </source>
</reference>
<keyword evidence="3" id="KW-1185">Reference proteome</keyword>
<dbReference type="EMBL" id="CP098755">
    <property type="protein sequence ID" value="USG63726.1"/>
    <property type="molecule type" value="Genomic_DNA"/>
</dbReference>